<dbReference type="EMBL" id="PP179334">
    <property type="protein sequence ID" value="XAI71415.1"/>
    <property type="molecule type" value="Genomic_DNA"/>
</dbReference>
<evidence type="ECO:0000313" key="2">
    <source>
        <dbReference type="EMBL" id="XAI71415.1"/>
    </source>
</evidence>
<dbReference type="InterPro" id="IPR030392">
    <property type="entry name" value="S74_ICA"/>
</dbReference>
<name>A0AAU6W4F3_9VIRU</name>
<sequence length="475" mass="49470">MPWYKTGTVSVTQNSNAVIGSGTAFIANSRVGDGFRGPDGGWYEVTNIASDTAMSISPNYQGATNGAGGYALAPLQGYVKESADRLRALVLQYGEKLAALGTTGNYDILPIAKGGTGATDGATALANLGLRGGANDLLVKSIGFRGTPVGYNIQGLYMGWNGNGDGGANYICNRGGAGGGHSWWSVNSDNTAAGPVMTYSYAGVLSVAQLSVTASPIAISSGGTSANTAAGARTNLGLGSAAIENTVPITKGGTGGTDGPSARSGIGLGTTDAAIFRALELTHTTPWIDFHFNNTAADYDVRLINDSAGTLTLDGRLASKGTWCRTGLNGSRGANIYNLNWNTSNSGYVDVYIDASYVGALTLLQSDYRVKRQVEEFSAPFLERVNAYRIVTFKRAAYGEVFKDGENLIQGLIAHEVQEVNPLAATGKKDDVDANGNIWIQQLDSIALITDAFGAIKELSAQVKELRAELDALKA</sequence>
<organism evidence="2">
    <name type="scientific">Pseudomonas phage Aurca01</name>
    <dbReference type="NCBI Taxonomy" id="3138527"/>
    <lineage>
        <taxon>Viruses</taxon>
    </lineage>
</organism>
<proteinExistence type="predicted"/>
<dbReference type="Pfam" id="PF13884">
    <property type="entry name" value="Peptidase_S74"/>
    <property type="match status" value="1"/>
</dbReference>
<gene>
    <name evidence="2" type="ORF">Aurca01_00027</name>
</gene>
<evidence type="ECO:0000259" key="1">
    <source>
        <dbReference type="PROSITE" id="PS51688"/>
    </source>
</evidence>
<dbReference type="PROSITE" id="PS51688">
    <property type="entry name" value="ICA"/>
    <property type="match status" value="1"/>
</dbReference>
<reference evidence="2" key="1">
    <citation type="journal article" date="2024" name="J. Gen. Virol.">
        <title>Novel phages of Pseudomonas syringae unveil numerous potential auxiliary metabolic genes.</title>
        <authorList>
            <person name="Feltin C."/>
            <person name="Garneau J.R."/>
            <person name="Morris C.E."/>
            <person name="Berard A."/>
            <person name="Torres-Barcelo C."/>
        </authorList>
    </citation>
    <scope>NUCLEOTIDE SEQUENCE</scope>
</reference>
<feature type="domain" description="Peptidase S74" evidence="1">
    <location>
        <begin position="366"/>
        <end position="470"/>
    </location>
</feature>
<protein>
    <recommendedName>
        <fullName evidence="1">Peptidase S74 domain-containing protein</fullName>
    </recommendedName>
</protein>
<accession>A0AAU6W4F3</accession>